<dbReference type="RefSeq" id="WP_010046665.1">
    <property type="nucleotide sequence ID" value="NZ_CP025958.1"/>
</dbReference>
<dbReference type="Pfam" id="PF08281">
    <property type="entry name" value="Sigma70_r4_2"/>
    <property type="match status" value="1"/>
</dbReference>
<evidence type="ECO:0000313" key="9">
    <source>
        <dbReference type="Proteomes" id="UP000245802"/>
    </source>
</evidence>
<evidence type="ECO:0000256" key="1">
    <source>
        <dbReference type="ARBA" id="ARBA00010641"/>
    </source>
</evidence>
<keyword evidence="2" id="KW-0805">Transcription regulation</keyword>
<dbReference type="Gene3D" id="1.10.10.10">
    <property type="entry name" value="Winged helix-like DNA-binding domain superfamily/Winged helix DNA-binding domain"/>
    <property type="match status" value="1"/>
</dbReference>
<evidence type="ECO:0000256" key="2">
    <source>
        <dbReference type="ARBA" id="ARBA00023015"/>
    </source>
</evidence>
<dbReference type="OrthoDB" id="9785675at2"/>
<keyword evidence="9" id="KW-1185">Reference proteome</keyword>
<dbReference type="GO" id="GO:0006352">
    <property type="term" value="P:DNA-templated transcription initiation"/>
    <property type="evidence" value="ECO:0007669"/>
    <property type="project" value="InterPro"/>
</dbReference>
<name>A0A2Z3GXS3_9BACT</name>
<dbReference type="KEGG" id="gog:C1280_15200"/>
<dbReference type="CDD" id="cd06171">
    <property type="entry name" value="Sigma70_r4"/>
    <property type="match status" value="1"/>
</dbReference>
<keyword evidence="4" id="KW-0238">DNA-binding</keyword>
<evidence type="ECO:0000313" key="8">
    <source>
        <dbReference type="EMBL" id="AWM38198.1"/>
    </source>
</evidence>
<dbReference type="Gene3D" id="1.10.1740.10">
    <property type="match status" value="1"/>
</dbReference>
<feature type="domain" description="RNA polymerase sigma-70 region 2" evidence="6">
    <location>
        <begin position="33"/>
        <end position="100"/>
    </location>
</feature>
<accession>A0A2Z3GXS3</accession>
<evidence type="ECO:0000256" key="3">
    <source>
        <dbReference type="ARBA" id="ARBA00023082"/>
    </source>
</evidence>
<dbReference type="PANTHER" id="PTHR43133">
    <property type="entry name" value="RNA POLYMERASE ECF-TYPE SIGMA FACTO"/>
    <property type="match status" value="1"/>
</dbReference>
<dbReference type="Pfam" id="PF04542">
    <property type="entry name" value="Sigma70_r2"/>
    <property type="match status" value="1"/>
</dbReference>
<dbReference type="InterPro" id="IPR013249">
    <property type="entry name" value="RNA_pol_sigma70_r4_t2"/>
</dbReference>
<keyword evidence="5" id="KW-0804">Transcription</keyword>
<comment type="similarity">
    <text evidence="1">Belongs to the sigma-70 factor family. ECF subfamily.</text>
</comment>
<proteinExistence type="inferred from homology"/>
<evidence type="ECO:0000256" key="5">
    <source>
        <dbReference type="ARBA" id="ARBA00023163"/>
    </source>
</evidence>
<dbReference type="InterPro" id="IPR013324">
    <property type="entry name" value="RNA_pol_sigma_r3/r4-like"/>
</dbReference>
<sequence>MAPAAPHAPAIAPTDDALLARFAAGDRSALDDLFRRYRGVAYRVAYRLLGCEADALDAVQDGFVNALTHLDRFVGRSSFKTWLLRVVCNAAHDIGRQRKRNERMPQAPAQFSFDELRAADPPPADGGLVRADLRRILDAALARLPEVQRRTFVLHVEGELTYREVADALGISIGTVMSRLFYARQKLKELLAGYQQP</sequence>
<dbReference type="EMBL" id="CP025958">
    <property type="protein sequence ID" value="AWM38198.1"/>
    <property type="molecule type" value="Genomic_DNA"/>
</dbReference>
<dbReference type="GO" id="GO:0003677">
    <property type="term" value="F:DNA binding"/>
    <property type="evidence" value="ECO:0007669"/>
    <property type="project" value="UniProtKB-KW"/>
</dbReference>
<feature type="domain" description="RNA polymerase sigma factor 70 region 4 type 2" evidence="7">
    <location>
        <begin position="135"/>
        <end position="187"/>
    </location>
</feature>
<dbReference type="GO" id="GO:0016987">
    <property type="term" value="F:sigma factor activity"/>
    <property type="evidence" value="ECO:0007669"/>
    <property type="project" value="UniProtKB-KW"/>
</dbReference>
<dbReference type="PANTHER" id="PTHR43133:SF8">
    <property type="entry name" value="RNA POLYMERASE SIGMA FACTOR HI_1459-RELATED"/>
    <property type="match status" value="1"/>
</dbReference>
<dbReference type="SUPFAM" id="SSF88659">
    <property type="entry name" value="Sigma3 and sigma4 domains of RNA polymerase sigma factors"/>
    <property type="match status" value="1"/>
</dbReference>
<dbReference type="NCBIfam" id="TIGR02937">
    <property type="entry name" value="sigma70-ECF"/>
    <property type="match status" value="1"/>
</dbReference>
<keyword evidence="3" id="KW-0731">Sigma factor</keyword>
<dbReference type="AlphaFoldDB" id="A0A2Z3GXS3"/>
<evidence type="ECO:0000256" key="4">
    <source>
        <dbReference type="ARBA" id="ARBA00023125"/>
    </source>
</evidence>
<organism evidence="8 9">
    <name type="scientific">Gemmata obscuriglobus</name>
    <dbReference type="NCBI Taxonomy" id="114"/>
    <lineage>
        <taxon>Bacteria</taxon>
        <taxon>Pseudomonadati</taxon>
        <taxon>Planctomycetota</taxon>
        <taxon>Planctomycetia</taxon>
        <taxon>Gemmatales</taxon>
        <taxon>Gemmataceae</taxon>
        <taxon>Gemmata</taxon>
    </lineage>
</organism>
<dbReference type="InterPro" id="IPR007627">
    <property type="entry name" value="RNA_pol_sigma70_r2"/>
</dbReference>
<dbReference type="InterPro" id="IPR013325">
    <property type="entry name" value="RNA_pol_sigma_r2"/>
</dbReference>
<reference evidence="8 9" key="1">
    <citation type="submission" date="2018-01" db="EMBL/GenBank/DDBJ databases">
        <title>G. obscuriglobus.</title>
        <authorList>
            <person name="Franke J."/>
            <person name="Blomberg W."/>
            <person name="Selmecki A."/>
        </authorList>
    </citation>
    <scope>NUCLEOTIDE SEQUENCE [LARGE SCALE GENOMIC DNA]</scope>
    <source>
        <strain evidence="8 9">DSM 5831</strain>
    </source>
</reference>
<gene>
    <name evidence="8" type="ORF">C1280_15200</name>
</gene>
<dbReference type="InterPro" id="IPR039425">
    <property type="entry name" value="RNA_pol_sigma-70-like"/>
</dbReference>
<dbReference type="InterPro" id="IPR014284">
    <property type="entry name" value="RNA_pol_sigma-70_dom"/>
</dbReference>
<dbReference type="SUPFAM" id="SSF88946">
    <property type="entry name" value="Sigma2 domain of RNA polymerase sigma factors"/>
    <property type="match status" value="1"/>
</dbReference>
<evidence type="ECO:0000259" key="6">
    <source>
        <dbReference type="Pfam" id="PF04542"/>
    </source>
</evidence>
<dbReference type="InterPro" id="IPR036388">
    <property type="entry name" value="WH-like_DNA-bd_sf"/>
</dbReference>
<dbReference type="Proteomes" id="UP000245802">
    <property type="component" value="Chromosome"/>
</dbReference>
<protein>
    <submittedName>
        <fullName evidence="8">RNA polymerase sigma factor</fullName>
    </submittedName>
</protein>
<evidence type="ECO:0000259" key="7">
    <source>
        <dbReference type="Pfam" id="PF08281"/>
    </source>
</evidence>